<evidence type="ECO:0000256" key="2">
    <source>
        <dbReference type="SAM" id="Phobius"/>
    </source>
</evidence>
<dbReference type="KEGG" id="awd:AWOD_I_2052"/>
<evidence type="ECO:0000313" key="3">
    <source>
        <dbReference type="EMBL" id="CED72117.1"/>
    </source>
</evidence>
<organism evidence="3 4">
    <name type="scientific">Aliivibrio wodanis</name>
    <dbReference type="NCBI Taxonomy" id="80852"/>
    <lineage>
        <taxon>Bacteria</taxon>
        <taxon>Pseudomonadati</taxon>
        <taxon>Pseudomonadota</taxon>
        <taxon>Gammaproteobacteria</taxon>
        <taxon>Vibrionales</taxon>
        <taxon>Vibrionaceae</taxon>
        <taxon>Aliivibrio</taxon>
    </lineage>
</organism>
<keyword evidence="2" id="KW-1133">Transmembrane helix</keyword>
<evidence type="ECO:0000313" key="4">
    <source>
        <dbReference type="Proteomes" id="UP000032427"/>
    </source>
</evidence>
<gene>
    <name evidence="3" type="ORF">AWOD_I_2052</name>
</gene>
<dbReference type="STRING" id="80852.AWOD_I_2052"/>
<dbReference type="GeneID" id="28541629"/>
<proteinExistence type="predicted"/>
<dbReference type="NCBIfam" id="TIGR03503">
    <property type="entry name" value="TIGR03503 family protein"/>
    <property type="match status" value="1"/>
</dbReference>
<dbReference type="AlphaFoldDB" id="A0A090INP9"/>
<keyword evidence="1" id="KW-0175">Coiled coil</keyword>
<dbReference type="PATRIC" id="fig|80852.17.peg.2123"/>
<dbReference type="OrthoDB" id="798937at2"/>
<feature type="transmembrane region" description="Helical" evidence="2">
    <location>
        <begin position="370"/>
        <end position="393"/>
    </location>
</feature>
<feature type="coiled-coil region" evidence="1">
    <location>
        <begin position="338"/>
        <end position="370"/>
    </location>
</feature>
<reference evidence="4" key="1">
    <citation type="submission" date="2014-09" db="EMBL/GenBank/DDBJ databases">
        <authorList>
            <person name="Hjerde E."/>
        </authorList>
    </citation>
    <scope>NUCLEOTIDE SEQUENCE [LARGE SCALE GENOMIC DNA]</scope>
    <source>
        <strain evidence="4">06/09/139</strain>
    </source>
</reference>
<dbReference type="Proteomes" id="UP000032427">
    <property type="component" value="Chromosome 1"/>
</dbReference>
<dbReference type="HOGENOM" id="CLU_045654_0_0_6"/>
<name>A0A090INP9_9GAMM</name>
<dbReference type="InterPro" id="IPR020010">
    <property type="entry name" value="CHP03503"/>
</dbReference>
<dbReference type="EMBL" id="LN554846">
    <property type="protein sequence ID" value="CED72117.1"/>
    <property type="molecule type" value="Genomic_DNA"/>
</dbReference>
<accession>A0A090INP9</accession>
<sequence length="420" mass="47836">MWRLLIIALFVPMISWAKSSEMSWLDNRFRVDPTIKQVSFLVYRESPSQAVTLVRPDGTKYYAWDHPDHVAWYEESGMDIISIENPMPGPWQAIGKITPENKVKILSNLTLNVDSLPKKLYQSESLKFTARLLKEGKPLVLRDFLNRIKLNVTFTPYLANEKDLVKEARPLAEVLGTFEDDGQDLDEVAADGIFTVNLPINIKPGKYWVRIQSRNGVFLRTVEQDVLVYPTPIRASFTQARNESRSHSMSIDTEGGVIRAGSLAAHIEQIDPNNVTTVTQAQSEKDESKLYFDLPNDYISGKNTWSGLVYATDLATDRPLQFNLGQHSYGVTEPIDLKAAYEARLKEEAKQRKIEELKKLEEERAEARKWFWIYIGVGNLLIIILIFAGIFGWKKIKSIKERRAAAPKSEKLSMPPPPKV</sequence>
<protein>
    <submittedName>
        <fullName evidence="3">Putative exported protein</fullName>
    </submittedName>
</protein>
<evidence type="ECO:0000256" key="1">
    <source>
        <dbReference type="SAM" id="Coils"/>
    </source>
</evidence>
<keyword evidence="2" id="KW-0472">Membrane</keyword>
<keyword evidence="4" id="KW-1185">Reference proteome</keyword>
<keyword evidence="2" id="KW-0812">Transmembrane</keyword>